<gene>
    <name evidence="1" type="ORF">SAMN04488554_1523</name>
</gene>
<protein>
    <submittedName>
        <fullName evidence="1">Uncharacterized protein</fullName>
    </submittedName>
</protein>
<proteinExistence type="predicted"/>
<dbReference type="Proteomes" id="UP000199220">
    <property type="component" value="Unassembled WGS sequence"/>
</dbReference>
<name>A0A1H5G2R2_9MICO</name>
<keyword evidence="2" id="KW-1185">Reference proteome</keyword>
<dbReference type="AlphaFoldDB" id="A0A1H5G2R2"/>
<accession>A0A1H5G2R2</accession>
<organism evidence="1 2">
    <name type="scientific">Ruania alba</name>
    <dbReference type="NCBI Taxonomy" id="648782"/>
    <lineage>
        <taxon>Bacteria</taxon>
        <taxon>Bacillati</taxon>
        <taxon>Actinomycetota</taxon>
        <taxon>Actinomycetes</taxon>
        <taxon>Micrococcales</taxon>
        <taxon>Ruaniaceae</taxon>
        <taxon>Ruania</taxon>
    </lineage>
</organism>
<evidence type="ECO:0000313" key="1">
    <source>
        <dbReference type="EMBL" id="SEE09975.1"/>
    </source>
</evidence>
<sequence length="245" mass="26516">MESELVARAELEAEDGTSEVDATLDAGSLTAADAVTLIRQVRSAVGSLPVADYAVRTITLNFQGQNPDARLRFEIDPDDELLEETARIAAETPCADARVTDAETGDGVLAILDCRVPVAAEPVALAQTYSTLETMKPAGADTTWWQVLPEGPHVSPMLTVRHAPQEGRQELITDLAELVEAAGAENFSVLDDDDRLDVMATIDADQAQALGEQLWERLESEELGLRTVALDHPGQTGDYPYFRQE</sequence>
<evidence type="ECO:0000313" key="2">
    <source>
        <dbReference type="Proteomes" id="UP000199220"/>
    </source>
</evidence>
<dbReference type="EMBL" id="FNTX01000001">
    <property type="protein sequence ID" value="SEE09975.1"/>
    <property type="molecule type" value="Genomic_DNA"/>
</dbReference>
<reference evidence="2" key="1">
    <citation type="submission" date="2016-10" db="EMBL/GenBank/DDBJ databases">
        <authorList>
            <person name="Varghese N."/>
            <person name="Submissions S."/>
        </authorList>
    </citation>
    <scope>NUCLEOTIDE SEQUENCE [LARGE SCALE GENOMIC DNA]</scope>
    <source>
        <strain evidence="2">DSM 21368</strain>
    </source>
</reference>